<name>A0ACA8AX16_9BURK</name>
<proteinExistence type="predicted"/>
<reference evidence="1" key="2">
    <citation type="submission" date="2021-06" db="EMBL/GenBank/DDBJ databases">
        <authorList>
            <person name="Rogers T.H."/>
            <person name="Ramsay J.P."/>
            <person name="Wang P."/>
            <person name="Terpolilli J."/>
        </authorList>
    </citation>
    <scope>NUCLEOTIDE SEQUENCE</scope>
    <source>
        <strain evidence="1">WSM5005</strain>
        <plasmid evidence="1">pl3WSM5005</plasmid>
    </source>
</reference>
<reference evidence="1" key="1">
    <citation type="submission" date="2016-09" db="EMBL/GenBank/DDBJ databases">
        <title>The Complete Genome of Burkholderia sprentiae wsm5005.</title>
        <authorList>
            <person name="De Meyer S."/>
            <person name="Wang P."/>
            <person name="Terpolilli J."/>
        </authorList>
    </citation>
    <scope>NUCLEOTIDE SEQUENCE</scope>
    <source>
        <strain evidence="1">WSM5005</strain>
        <plasmid evidence="1">pl3WSM5005</plasmid>
    </source>
</reference>
<evidence type="ECO:0000313" key="1">
    <source>
        <dbReference type="EMBL" id="APA90232.2"/>
    </source>
</evidence>
<dbReference type="EMBL" id="CP017564">
    <property type="protein sequence ID" value="APA90232.2"/>
    <property type="molecule type" value="Genomic_DNA"/>
</dbReference>
<keyword evidence="2" id="KW-1185">Reference proteome</keyword>
<protein>
    <submittedName>
        <fullName evidence="1">Type II secretion system F family protein</fullName>
    </submittedName>
</protein>
<gene>
    <name evidence="1" type="ORF">BJG93_34525</name>
</gene>
<dbReference type="Proteomes" id="UP000179860">
    <property type="component" value="Plasmid pl3WSM5005"/>
</dbReference>
<keyword evidence="1" id="KW-0614">Plasmid</keyword>
<evidence type="ECO:0000313" key="2">
    <source>
        <dbReference type="Proteomes" id="UP000179860"/>
    </source>
</evidence>
<organism evidence="1 2">
    <name type="scientific">Paraburkholderia sprentiae WSM5005</name>
    <dbReference type="NCBI Taxonomy" id="754502"/>
    <lineage>
        <taxon>Bacteria</taxon>
        <taxon>Pseudomonadati</taxon>
        <taxon>Pseudomonadota</taxon>
        <taxon>Betaproteobacteria</taxon>
        <taxon>Burkholderiales</taxon>
        <taxon>Burkholderiaceae</taxon>
        <taxon>Paraburkholderia</taxon>
    </lineage>
</organism>
<accession>A0ACA8AX16</accession>
<geneLocation type="plasmid" evidence="1 2">
    <name>pl3WSM5005</name>
</geneLocation>
<sequence length="354" mass="38597">MSKATIDQVWYGLWFGAKQRLKLYKSLATLLRNNVPLRQALVTSYEVYSDNGNKPDRIEAIVLQDCIAGVDNGRALSVVLQQWVPFDEHSTIATGDRGGKVADALMRGAEVIKRKGMMRKALISAVTYPAMLMLSVGGAFYMIATKVMPRLLLSVKPANMDSSVHLLSFLSSFVAENGALVLTFIIGASIGIGVSMPRLTGKVRFYLDKVPPWSMYRIVQGAIFIYNVGVLLEANVPKKEILEMMLERANPYMAERLDGALLGVKNGLDLGHALRQSGFEFPSRDAIAYVSVIGSMEGGEAQLKEFGEDWLEESVDRLAAASAIFKQIAIVMGGLLIMAIVQGVNALSSGMLNN</sequence>